<sequence length="203" mass="22756">MATAATHPRRPVDKFEERRRELANAALQTLGELGYARTSLREIAQNSPYSHGVVHYYFADKVELITYCVRQYKASCVQRYDAIVEASRDASELAVAFADALVTTMVEDAPMHRLWYDLRSQALFEASFRADVLEIDAQLEHMIWQVVARHAALRGVEVAMPSPRAYAMFDGLFQQALLHHLAGVDGASEELRAGARQFLGLTA</sequence>
<evidence type="ECO:0000313" key="4">
    <source>
        <dbReference type="EMBL" id="MDA0160604.1"/>
    </source>
</evidence>
<dbReference type="Proteomes" id="UP001149140">
    <property type="component" value="Unassembled WGS sequence"/>
</dbReference>
<feature type="domain" description="HTH tetR-type" evidence="3">
    <location>
        <begin position="16"/>
        <end position="76"/>
    </location>
</feature>
<accession>A0A9X3RZU0</accession>
<dbReference type="PROSITE" id="PS50977">
    <property type="entry name" value="HTH_TETR_2"/>
    <property type="match status" value="1"/>
</dbReference>
<dbReference type="PANTHER" id="PTHR43479">
    <property type="entry name" value="ACREF/ENVCD OPERON REPRESSOR-RELATED"/>
    <property type="match status" value="1"/>
</dbReference>
<evidence type="ECO:0000256" key="1">
    <source>
        <dbReference type="ARBA" id="ARBA00023125"/>
    </source>
</evidence>
<dbReference type="Pfam" id="PF00440">
    <property type="entry name" value="TetR_N"/>
    <property type="match status" value="1"/>
</dbReference>
<protein>
    <submittedName>
        <fullName evidence="4">TetR family transcriptional regulator</fullName>
    </submittedName>
</protein>
<dbReference type="PANTHER" id="PTHR43479:SF11">
    <property type="entry name" value="ACREF_ENVCD OPERON REPRESSOR-RELATED"/>
    <property type="match status" value="1"/>
</dbReference>
<dbReference type="AlphaFoldDB" id="A0A9X3RZU0"/>
<organism evidence="4 5">
    <name type="scientific">Solirubrobacter ginsenosidimutans</name>
    <dbReference type="NCBI Taxonomy" id="490573"/>
    <lineage>
        <taxon>Bacteria</taxon>
        <taxon>Bacillati</taxon>
        <taxon>Actinomycetota</taxon>
        <taxon>Thermoleophilia</taxon>
        <taxon>Solirubrobacterales</taxon>
        <taxon>Solirubrobacteraceae</taxon>
        <taxon>Solirubrobacter</taxon>
    </lineage>
</organism>
<dbReference type="GO" id="GO:0003677">
    <property type="term" value="F:DNA binding"/>
    <property type="evidence" value="ECO:0007669"/>
    <property type="project" value="UniProtKB-UniRule"/>
</dbReference>
<proteinExistence type="predicted"/>
<comment type="caution">
    <text evidence="4">The sequence shown here is derived from an EMBL/GenBank/DDBJ whole genome shotgun (WGS) entry which is preliminary data.</text>
</comment>
<gene>
    <name evidence="4" type="ORF">OM076_10040</name>
</gene>
<dbReference type="EMBL" id="JAPDOD010000006">
    <property type="protein sequence ID" value="MDA0160604.1"/>
    <property type="molecule type" value="Genomic_DNA"/>
</dbReference>
<reference evidence="4" key="1">
    <citation type="submission" date="2022-10" db="EMBL/GenBank/DDBJ databases">
        <title>The WGS of Solirubrobacter ginsenosidimutans DSM 21036.</title>
        <authorList>
            <person name="Jiang Z."/>
        </authorList>
    </citation>
    <scope>NUCLEOTIDE SEQUENCE</scope>
    <source>
        <strain evidence="4">DSM 21036</strain>
    </source>
</reference>
<evidence type="ECO:0000313" key="5">
    <source>
        <dbReference type="Proteomes" id="UP001149140"/>
    </source>
</evidence>
<dbReference type="Gene3D" id="1.10.357.10">
    <property type="entry name" value="Tetracycline Repressor, domain 2"/>
    <property type="match status" value="1"/>
</dbReference>
<keyword evidence="5" id="KW-1185">Reference proteome</keyword>
<dbReference type="SUPFAM" id="SSF46689">
    <property type="entry name" value="Homeodomain-like"/>
    <property type="match status" value="1"/>
</dbReference>
<evidence type="ECO:0000259" key="3">
    <source>
        <dbReference type="PROSITE" id="PS50977"/>
    </source>
</evidence>
<feature type="DNA-binding region" description="H-T-H motif" evidence="2">
    <location>
        <begin position="39"/>
        <end position="58"/>
    </location>
</feature>
<dbReference type="InterPro" id="IPR009057">
    <property type="entry name" value="Homeodomain-like_sf"/>
</dbReference>
<name>A0A9X3RZU0_9ACTN</name>
<keyword evidence="1 2" id="KW-0238">DNA-binding</keyword>
<dbReference type="InterPro" id="IPR050624">
    <property type="entry name" value="HTH-type_Tx_Regulator"/>
</dbReference>
<dbReference type="InterPro" id="IPR001647">
    <property type="entry name" value="HTH_TetR"/>
</dbReference>
<evidence type="ECO:0000256" key="2">
    <source>
        <dbReference type="PROSITE-ProRule" id="PRU00335"/>
    </source>
</evidence>
<dbReference type="RefSeq" id="WP_270039540.1">
    <property type="nucleotide sequence ID" value="NZ_JAPDOD010000006.1"/>
</dbReference>